<gene>
    <name evidence="1" type="ORF">CTB96_06475</name>
</gene>
<name>A0A317ZXQ9_9MICO</name>
<accession>A0A317ZXQ9</accession>
<sequence length="89" mass="9240">MEQVVLQGGPDPVALAAGSPHTIEGIGIGSTLDAVTSAYPALTYQDDKYTPHYAVTDGNGNWINISVTDDIVTGIVVRASTVVATEYCS</sequence>
<dbReference type="AlphaFoldDB" id="A0A317ZXQ9"/>
<dbReference type="Proteomes" id="UP000246722">
    <property type="component" value="Unassembled WGS sequence"/>
</dbReference>
<protein>
    <submittedName>
        <fullName evidence="1">Uncharacterized protein</fullName>
    </submittedName>
</protein>
<keyword evidence="2" id="KW-1185">Reference proteome</keyword>
<dbReference type="EMBL" id="QHLY01000007">
    <property type="protein sequence ID" value="PXA70716.1"/>
    <property type="molecule type" value="Genomic_DNA"/>
</dbReference>
<evidence type="ECO:0000313" key="2">
    <source>
        <dbReference type="Proteomes" id="UP000246722"/>
    </source>
</evidence>
<reference evidence="1 2" key="1">
    <citation type="submission" date="2018-05" db="EMBL/GenBank/DDBJ databases">
        <title>Genetic diversity of glacier-inhabiting Cryobacterium bacteria in China and description of Cryobacterium mengkeensis sp. nov. and Arthrobacter glacialis sp. nov.</title>
        <authorList>
            <person name="Liu Q."/>
            <person name="Xin Y.-H."/>
        </authorList>
    </citation>
    <scope>NUCLEOTIDE SEQUENCE [LARGE SCALE GENOMIC DNA]</scope>
    <source>
        <strain evidence="1 2">SK-1</strain>
    </source>
</reference>
<organism evidence="1 2">
    <name type="scientific">Cryobacterium arcticum</name>
    <dbReference type="NCBI Taxonomy" id="670052"/>
    <lineage>
        <taxon>Bacteria</taxon>
        <taxon>Bacillati</taxon>
        <taxon>Actinomycetota</taxon>
        <taxon>Actinomycetes</taxon>
        <taxon>Micrococcales</taxon>
        <taxon>Microbacteriaceae</taxon>
        <taxon>Cryobacterium</taxon>
    </lineage>
</organism>
<evidence type="ECO:0000313" key="1">
    <source>
        <dbReference type="EMBL" id="PXA70716.1"/>
    </source>
</evidence>
<comment type="caution">
    <text evidence="1">The sequence shown here is derived from an EMBL/GenBank/DDBJ whole genome shotgun (WGS) entry which is preliminary data.</text>
</comment>
<proteinExistence type="predicted"/>